<dbReference type="Gene3D" id="3.20.10.10">
    <property type="entry name" value="D-amino Acid Aminotransferase, subunit A, domain 2"/>
    <property type="match status" value="1"/>
</dbReference>
<dbReference type="InterPro" id="IPR019999">
    <property type="entry name" value="Anth_synth_I-like"/>
</dbReference>
<protein>
    <submittedName>
        <fullName evidence="2">Chorismate-binding protein</fullName>
    </submittedName>
    <submittedName>
        <fullName evidence="3">Para-aminobenzoate synthase component 1</fullName>
        <ecNumber evidence="3">2.6.1.85</ecNumber>
    </submittedName>
</protein>
<dbReference type="InterPro" id="IPR043132">
    <property type="entry name" value="BCAT-like_C"/>
</dbReference>
<sequence>MSIATSHFVLLDDIINEKATLLSGFQHHLSFAADELVMLDIALDTGWKQGLFSFLYIPYEFGADLVNEQLSSPNASDNHIHIFWFSQKRYLSVTEITYYLDSYSTATAGIAEANLSIDAAAYTKKITAIHEAISRGDVYQINFTSNLDFKTYGHPAALYRRLRQQQQVPYAALANLPLTNRPWLLSLSPELFLDIQADGLIRTKPMKGTAPILGDGLDEERAVNLRADLKNRAENLMIVDLLRNDLGRIAETGQVKVPALFEVNRFGSVWQMTSTVEAKIPSNSGFSSLLKATFPCGSITGAPKKMSMKLIKELEKRTRGIYTGSIGLIERNADAHEPGALGFHGQLNVMIRSFHLREGSECFQASMGVGSGIVIDSKASEEYDECFWKARFILGLPPEFAIFETMRWSQGDCELLARHKLRLFNSAVSLAFLTSTTKLEQAFLHLIEQLPLTGEYRLKIALEPLSERYERFKADYSVEVNSQLTLSATLYTLEELPKESMLLLYKHASAFNPSYLSRHKTSQRTLYDAALAEAIQYGAFDQLLFDQEDHLLEGARSNVFLKINDVWYTPSTELPILNGVMRQEVLADTNAYLSTANVIETKITRQALLESEEIMVSNALRGLLRAKLLIV</sequence>
<keyword evidence="3" id="KW-0032">Aminotransferase</keyword>
<dbReference type="InterPro" id="IPR043131">
    <property type="entry name" value="BCAT-like_N"/>
</dbReference>
<dbReference type="Proteomes" id="UP000254603">
    <property type="component" value="Unassembled WGS sequence"/>
</dbReference>
<dbReference type="EC" id="2.6.1.85" evidence="3"/>
<dbReference type="GO" id="GO:0000162">
    <property type="term" value="P:L-tryptophan biosynthetic process"/>
    <property type="evidence" value="ECO:0007669"/>
    <property type="project" value="TreeGrafter"/>
</dbReference>
<dbReference type="PANTHER" id="PTHR11236">
    <property type="entry name" value="AMINOBENZOATE/ANTHRANILATE SYNTHASE"/>
    <property type="match status" value="1"/>
</dbReference>
<dbReference type="InterPro" id="IPR005801">
    <property type="entry name" value="ADC_synthase"/>
</dbReference>
<dbReference type="Gene3D" id="3.60.120.10">
    <property type="entry name" value="Anthranilate synthase"/>
    <property type="match status" value="1"/>
</dbReference>
<dbReference type="EMBL" id="UGSB01000001">
    <property type="protein sequence ID" value="SUA50054.1"/>
    <property type="molecule type" value="Genomic_DNA"/>
</dbReference>
<dbReference type="InterPro" id="IPR015890">
    <property type="entry name" value="Chorismate_C"/>
</dbReference>
<keyword evidence="3" id="KW-0808">Transferase</keyword>
<keyword evidence="5" id="KW-1185">Reference proteome</keyword>
<evidence type="ECO:0000259" key="1">
    <source>
        <dbReference type="Pfam" id="PF00425"/>
    </source>
</evidence>
<dbReference type="InterPro" id="IPR036038">
    <property type="entry name" value="Aminotransferase-like"/>
</dbReference>
<dbReference type="SUPFAM" id="SSF56752">
    <property type="entry name" value="D-aminoacid aminotransferase-like PLP-dependent enzymes"/>
    <property type="match status" value="1"/>
</dbReference>
<dbReference type="Gene3D" id="3.30.470.10">
    <property type="match status" value="1"/>
</dbReference>
<dbReference type="AlphaFoldDB" id="A0A378X8U0"/>
<organism evidence="3 4">
    <name type="scientific">Oligella ureolytica</name>
    <dbReference type="NCBI Taxonomy" id="90244"/>
    <lineage>
        <taxon>Bacteria</taxon>
        <taxon>Pseudomonadati</taxon>
        <taxon>Pseudomonadota</taxon>
        <taxon>Betaproteobacteria</taxon>
        <taxon>Burkholderiales</taxon>
        <taxon>Alcaligenaceae</taxon>
        <taxon>Oligella</taxon>
    </lineage>
</organism>
<reference evidence="3 4" key="1">
    <citation type="submission" date="2018-06" db="EMBL/GenBank/DDBJ databases">
        <authorList>
            <consortium name="Pathogen Informatics"/>
            <person name="Doyle S."/>
        </authorList>
    </citation>
    <scope>NUCLEOTIDE SEQUENCE [LARGE SCALE GENOMIC DNA]</scope>
    <source>
        <strain evidence="3 4">NCTC11997</strain>
    </source>
</reference>
<evidence type="ECO:0000313" key="5">
    <source>
        <dbReference type="Proteomes" id="UP000594903"/>
    </source>
</evidence>
<dbReference type="STRING" id="1122619.GCA_000373745_01349"/>
<dbReference type="RefSeq" id="WP_018574531.1">
    <property type="nucleotide sequence ID" value="NZ_CP065725.1"/>
</dbReference>
<gene>
    <name evidence="3" type="primary">pabB</name>
    <name evidence="2" type="ORF">I6G29_13265</name>
    <name evidence="3" type="ORF">NCTC11997_00011</name>
</gene>
<evidence type="ECO:0000313" key="2">
    <source>
        <dbReference type="EMBL" id="QPT40048.1"/>
    </source>
</evidence>
<feature type="domain" description="Chorismate-utilising enzyme C-terminal" evidence="1">
    <location>
        <begin position="120"/>
        <end position="389"/>
    </location>
</feature>
<dbReference type="GO" id="GO:0046820">
    <property type="term" value="F:4-amino-4-deoxychorismate synthase activity"/>
    <property type="evidence" value="ECO:0007669"/>
    <property type="project" value="UniProtKB-EC"/>
</dbReference>
<dbReference type="PANTHER" id="PTHR11236:SF50">
    <property type="entry name" value="AMINODEOXYCHORISMATE SYNTHASE COMPONENT 1"/>
    <property type="match status" value="1"/>
</dbReference>
<accession>A0A378X8U0</accession>
<dbReference type="SUPFAM" id="SSF56322">
    <property type="entry name" value="ADC synthase"/>
    <property type="match status" value="1"/>
</dbReference>
<proteinExistence type="predicted"/>
<reference evidence="2 5" key="2">
    <citation type="submission" date="2020-12" db="EMBL/GenBank/DDBJ databases">
        <title>FDA dAtabase for Regulatory Grade micrObial Sequences (FDA-ARGOS): Supporting development and validation of Infectious Disease Dx tests.</title>
        <authorList>
            <person name="Sproer C."/>
            <person name="Gronow S."/>
            <person name="Severitt S."/>
            <person name="Schroder I."/>
            <person name="Tallon L."/>
            <person name="Sadzewicz L."/>
            <person name="Zhao X."/>
            <person name="Boylan J."/>
            <person name="Ott S."/>
            <person name="Bowen H."/>
            <person name="Vavikolanu K."/>
            <person name="Mehta A."/>
            <person name="Aluvathingal J."/>
            <person name="Nadendla S."/>
            <person name="Lowell S."/>
            <person name="Myers T."/>
            <person name="Yan Y."/>
            <person name="Sichtig H."/>
        </authorList>
    </citation>
    <scope>NUCLEOTIDE SEQUENCE [LARGE SCALE GENOMIC DNA]</scope>
    <source>
        <strain evidence="2 5">FDAARGOS_872</strain>
    </source>
</reference>
<name>A0A378X8U0_9BURK</name>
<dbReference type="Pfam" id="PF01063">
    <property type="entry name" value="Aminotran_4"/>
    <property type="match status" value="1"/>
</dbReference>
<dbReference type="Pfam" id="PF00425">
    <property type="entry name" value="Chorismate_bind"/>
    <property type="match status" value="1"/>
</dbReference>
<dbReference type="PRINTS" id="PR00095">
    <property type="entry name" value="ANTSNTHASEI"/>
</dbReference>
<dbReference type="EMBL" id="CP065725">
    <property type="protein sequence ID" value="QPT40048.1"/>
    <property type="molecule type" value="Genomic_DNA"/>
</dbReference>
<dbReference type="InterPro" id="IPR001544">
    <property type="entry name" value="Aminotrans_IV"/>
</dbReference>
<dbReference type="OrthoDB" id="9803598at2"/>
<evidence type="ECO:0000313" key="3">
    <source>
        <dbReference type="EMBL" id="SUA50054.1"/>
    </source>
</evidence>
<dbReference type="Proteomes" id="UP000594903">
    <property type="component" value="Chromosome"/>
</dbReference>
<evidence type="ECO:0000313" key="4">
    <source>
        <dbReference type="Proteomes" id="UP000254603"/>
    </source>
</evidence>